<proteinExistence type="predicted"/>
<evidence type="ECO:0000313" key="1">
    <source>
        <dbReference type="EMBL" id="KRR09290.1"/>
    </source>
</evidence>
<comment type="caution">
    <text evidence="1">The sequence shown here is derived from an EMBL/GenBank/DDBJ whole genome shotgun (WGS) entry which is preliminary data.</text>
</comment>
<gene>
    <name evidence="1" type="ORF">CP49_20900</name>
</gene>
<dbReference type="Proteomes" id="UP000051913">
    <property type="component" value="Unassembled WGS sequence"/>
</dbReference>
<dbReference type="AlphaFoldDB" id="A0A0R3LNB0"/>
<sequence length="77" mass="8853">MHRDDARMMKFCSGAFQSTGERKPKGYSNSSANIIRRSRFGIFTMLGIDPMHLRSKLGDRLFRLRIPTIATTRYDGL</sequence>
<reference evidence="1 2" key="1">
    <citation type="submission" date="2014-03" db="EMBL/GenBank/DDBJ databases">
        <title>Bradyrhizobium valentinum sp. nov., isolated from effective nodules of Lupinus mariae-josephae, a lupine endemic of basic-lime soils in Eastern Spain.</title>
        <authorList>
            <person name="Duran D."/>
            <person name="Rey L."/>
            <person name="Navarro A."/>
            <person name="Busquets A."/>
            <person name="Imperial J."/>
            <person name="Ruiz-Argueso T."/>
        </authorList>
    </citation>
    <scope>NUCLEOTIDE SEQUENCE [LARGE SCALE GENOMIC DNA]</scope>
    <source>
        <strain evidence="1 2">LmjM3</strain>
    </source>
</reference>
<keyword evidence="2" id="KW-1185">Reference proteome</keyword>
<organism evidence="1 2">
    <name type="scientific">Bradyrhizobium valentinum</name>
    <dbReference type="NCBI Taxonomy" id="1518501"/>
    <lineage>
        <taxon>Bacteria</taxon>
        <taxon>Pseudomonadati</taxon>
        <taxon>Pseudomonadota</taxon>
        <taxon>Alphaproteobacteria</taxon>
        <taxon>Hyphomicrobiales</taxon>
        <taxon>Nitrobacteraceae</taxon>
        <taxon>Bradyrhizobium</taxon>
    </lineage>
</organism>
<dbReference type="EMBL" id="LLXX01000066">
    <property type="protein sequence ID" value="KRR09290.1"/>
    <property type="molecule type" value="Genomic_DNA"/>
</dbReference>
<accession>A0A0R3LNB0</accession>
<evidence type="ECO:0000313" key="2">
    <source>
        <dbReference type="Proteomes" id="UP000051913"/>
    </source>
</evidence>
<protein>
    <submittedName>
        <fullName evidence="1">Uncharacterized protein</fullName>
    </submittedName>
</protein>
<dbReference type="RefSeq" id="WP_156438269.1">
    <property type="nucleotide sequence ID" value="NZ_LLXX01000066.1"/>
</dbReference>
<name>A0A0R3LNB0_9BRAD</name>